<keyword evidence="3" id="KW-0963">Cytoplasm</keyword>
<accession>A0A5C5UL61</accession>
<reference evidence="7 8" key="1">
    <citation type="submission" date="2019-08" db="EMBL/GenBank/DDBJ databases">
        <authorList>
            <person name="Lei W."/>
        </authorList>
    </citation>
    <scope>NUCLEOTIDE SEQUENCE [LARGE SCALE GENOMIC DNA]</scope>
    <source>
        <strain evidence="7 8">CCUG 58627</strain>
    </source>
</reference>
<dbReference type="Gene3D" id="2.30.22.10">
    <property type="entry name" value="Head domain of nucleotide exchange factor GrpE"/>
    <property type="match status" value="1"/>
</dbReference>
<gene>
    <name evidence="3 7" type="primary">grpE</name>
    <name evidence="7" type="ORF">FRX94_04940</name>
</gene>
<dbReference type="AlphaFoldDB" id="A0A5C5UL61"/>
<evidence type="ECO:0000256" key="3">
    <source>
        <dbReference type="HAMAP-Rule" id="MF_01151"/>
    </source>
</evidence>
<evidence type="ECO:0000256" key="2">
    <source>
        <dbReference type="ARBA" id="ARBA00023186"/>
    </source>
</evidence>
<proteinExistence type="inferred from homology"/>
<dbReference type="GO" id="GO:0005737">
    <property type="term" value="C:cytoplasm"/>
    <property type="evidence" value="ECO:0007669"/>
    <property type="project" value="UniProtKB-SubCell"/>
</dbReference>
<dbReference type="SUPFAM" id="SSF51064">
    <property type="entry name" value="Head domain of nucleotide exchange factor GrpE"/>
    <property type="match status" value="1"/>
</dbReference>
<dbReference type="InterPro" id="IPR013805">
    <property type="entry name" value="GrpE_CC"/>
</dbReference>
<protein>
    <recommendedName>
        <fullName evidence="3 4">Protein GrpE</fullName>
    </recommendedName>
    <alternativeName>
        <fullName evidence="3">HSP-70 cofactor</fullName>
    </alternativeName>
</protein>
<dbReference type="GO" id="GO:0051087">
    <property type="term" value="F:protein-folding chaperone binding"/>
    <property type="evidence" value="ECO:0007669"/>
    <property type="project" value="InterPro"/>
</dbReference>
<dbReference type="SUPFAM" id="SSF58014">
    <property type="entry name" value="Coiled-coil domain of nucleotide exchange factor GrpE"/>
    <property type="match status" value="1"/>
</dbReference>
<keyword evidence="2 3" id="KW-0143">Chaperone</keyword>
<sequence length="196" mass="21557">MSDTPRDPKLDAAIDEALAEAEEAAAAPEQVEEAEVEQPVEGTEVEPDQDGDGEVSEVESELAERTEDLLRITAEYTNYRRRTERERTVAIEMAKAQVVTSLLPLIDDLDLAGQHGALEEAGPLKSLNDKFRATLAGMNVAEFGAEGDDFDPERHEAVQDFSEGDDKVIGTVLRRGYLMGDRLLRTAMVIIADRKN</sequence>
<dbReference type="PROSITE" id="PS01071">
    <property type="entry name" value="GRPE"/>
    <property type="match status" value="1"/>
</dbReference>
<dbReference type="InterPro" id="IPR009012">
    <property type="entry name" value="GrpE_head"/>
</dbReference>
<feature type="compositionally biased region" description="Acidic residues" evidence="6">
    <location>
        <begin position="30"/>
        <end position="61"/>
    </location>
</feature>
<evidence type="ECO:0000256" key="4">
    <source>
        <dbReference type="RuleBase" id="RU000639"/>
    </source>
</evidence>
<dbReference type="GO" id="GO:0006457">
    <property type="term" value="P:protein folding"/>
    <property type="evidence" value="ECO:0007669"/>
    <property type="project" value="InterPro"/>
</dbReference>
<dbReference type="PANTHER" id="PTHR21237">
    <property type="entry name" value="GRPE PROTEIN"/>
    <property type="match status" value="1"/>
</dbReference>
<evidence type="ECO:0000256" key="5">
    <source>
        <dbReference type="RuleBase" id="RU004478"/>
    </source>
</evidence>
<dbReference type="Proteomes" id="UP000320791">
    <property type="component" value="Unassembled WGS sequence"/>
</dbReference>
<keyword evidence="3 4" id="KW-0346">Stress response</keyword>
<dbReference type="NCBIfam" id="NF010761">
    <property type="entry name" value="PRK14164.1"/>
    <property type="match status" value="1"/>
</dbReference>
<evidence type="ECO:0000256" key="1">
    <source>
        <dbReference type="ARBA" id="ARBA00009054"/>
    </source>
</evidence>
<dbReference type="Gene3D" id="3.90.20.20">
    <property type="match status" value="1"/>
</dbReference>
<dbReference type="InterPro" id="IPR000740">
    <property type="entry name" value="GrpE"/>
</dbReference>
<evidence type="ECO:0000256" key="6">
    <source>
        <dbReference type="SAM" id="MobiDB-lite"/>
    </source>
</evidence>
<comment type="similarity">
    <text evidence="1 3 5">Belongs to the GrpE family.</text>
</comment>
<dbReference type="GO" id="GO:0000774">
    <property type="term" value="F:adenyl-nucleotide exchange factor activity"/>
    <property type="evidence" value="ECO:0007669"/>
    <property type="project" value="InterPro"/>
</dbReference>
<dbReference type="GO" id="GO:0051082">
    <property type="term" value="F:unfolded protein binding"/>
    <property type="evidence" value="ECO:0007669"/>
    <property type="project" value="TreeGrafter"/>
</dbReference>
<dbReference type="RefSeq" id="WP_146324023.1">
    <property type="nucleotide sequence ID" value="NZ_BAABLR010000024.1"/>
</dbReference>
<comment type="subcellular location">
    <subcellularLocation>
        <location evidence="3">Cytoplasm</location>
    </subcellularLocation>
</comment>
<comment type="subunit">
    <text evidence="3">Homodimer.</text>
</comment>
<keyword evidence="8" id="KW-1185">Reference proteome</keyword>
<evidence type="ECO:0000313" key="8">
    <source>
        <dbReference type="Proteomes" id="UP000320791"/>
    </source>
</evidence>
<feature type="region of interest" description="Disordered" evidence="6">
    <location>
        <begin position="20"/>
        <end position="64"/>
    </location>
</feature>
<name>A0A5C5UL61_9CORY</name>
<evidence type="ECO:0000313" key="7">
    <source>
        <dbReference type="EMBL" id="TWT26579.1"/>
    </source>
</evidence>
<organism evidence="7 8">
    <name type="scientific">Corynebacterium canis</name>
    <dbReference type="NCBI Taxonomy" id="679663"/>
    <lineage>
        <taxon>Bacteria</taxon>
        <taxon>Bacillati</taxon>
        <taxon>Actinomycetota</taxon>
        <taxon>Actinomycetes</taxon>
        <taxon>Mycobacteriales</taxon>
        <taxon>Corynebacteriaceae</taxon>
        <taxon>Corynebacterium</taxon>
    </lineage>
</organism>
<dbReference type="PRINTS" id="PR00773">
    <property type="entry name" value="GRPEPROTEIN"/>
</dbReference>
<dbReference type="EMBL" id="VOHM01000008">
    <property type="protein sequence ID" value="TWT26579.1"/>
    <property type="molecule type" value="Genomic_DNA"/>
</dbReference>
<comment type="caution">
    <text evidence="7">The sequence shown here is derived from an EMBL/GenBank/DDBJ whole genome shotgun (WGS) entry which is preliminary data.</text>
</comment>
<dbReference type="HAMAP" id="MF_01151">
    <property type="entry name" value="GrpE"/>
    <property type="match status" value="1"/>
</dbReference>
<dbReference type="OrthoDB" id="5191115at2"/>
<dbReference type="GO" id="GO:0042803">
    <property type="term" value="F:protein homodimerization activity"/>
    <property type="evidence" value="ECO:0007669"/>
    <property type="project" value="InterPro"/>
</dbReference>
<comment type="function">
    <text evidence="3 4">Participates actively in the response to hyperosmotic and heat shock by preventing the aggregation of stress-denatured proteins, in association with DnaK and GrpE. It is the nucleotide exchange factor for DnaK and may function as a thermosensor. Unfolded proteins bind initially to DnaJ; upon interaction with the DnaJ-bound protein, DnaK hydrolyzes its bound ATP, resulting in the formation of a stable complex. GrpE releases ADP from DnaK; ATP binding to DnaK triggers the release of the substrate protein, thus completing the reaction cycle. Several rounds of ATP-dependent interactions between DnaJ, DnaK and GrpE are required for fully efficient folding.</text>
</comment>
<dbReference type="Pfam" id="PF01025">
    <property type="entry name" value="GrpE"/>
    <property type="match status" value="1"/>
</dbReference>
<dbReference type="PANTHER" id="PTHR21237:SF23">
    <property type="entry name" value="GRPE PROTEIN HOMOLOG, MITOCHONDRIAL"/>
    <property type="match status" value="1"/>
</dbReference>